<comment type="subunit">
    <text evidence="4">Part of the 50S ribosomal subunit.</text>
</comment>
<protein>
    <recommendedName>
        <fullName evidence="4">Large ribosomal subunit protein uL6</fullName>
    </recommendedName>
</protein>
<dbReference type="GO" id="GO:0002181">
    <property type="term" value="P:cytoplasmic translation"/>
    <property type="evidence" value="ECO:0007669"/>
    <property type="project" value="TreeGrafter"/>
</dbReference>
<evidence type="ECO:0000259" key="7">
    <source>
        <dbReference type="Pfam" id="PF00347"/>
    </source>
</evidence>
<evidence type="ECO:0000313" key="9">
    <source>
        <dbReference type="Proteomes" id="UP000034855"/>
    </source>
</evidence>
<dbReference type="GO" id="GO:0003735">
    <property type="term" value="F:structural constituent of ribosome"/>
    <property type="evidence" value="ECO:0007669"/>
    <property type="project" value="UniProtKB-UniRule"/>
</dbReference>
<dbReference type="InterPro" id="IPR036789">
    <property type="entry name" value="Ribosomal_uL6-like_a/b-dom_sf"/>
</dbReference>
<dbReference type="GO" id="GO:0022625">
    <property type="term" value="C:cytosolic large ribosomal subunit"/>
    <property type="evidence" value="ECO:0007669"/>
    <property type="project" value="UniProtKB-UniRule"/>
</dbReference>
<dbReference type="InterPro" id="IPR020040">
    <property type="entry name" value="Ribosomal_uL6_a/b-dom"/>
</dbReference>
<organism evidence="8 9">
    <name type="scientific">Candidatus Magasanikbacteria bacterium GW2011_GWA2_40_10</name>
    <dbReference type="NCBI Taxonomy" id="1619037"/>
    <lineage>
        <taxon>Bacteria</taxon>
        <taxon>Candidatus Magasanikiibacteriota</taxon>
    </lineage>
</organism>
<name>A0A0G0Q464_9BACT</name>
<evidence type="ECO:0000256" key="4">
    <source>
        <dbReference type="HAMAP-Rule" id="MF_01365"/>
    </source>
</evidence>
<dbReference type="InterPro" id="IPR019906">
    <property type="entry name" value="Ribosomal_uL6_bac-type"/>
</dbReference>
<feature type="domain" description="Large ribosomal subunit protein uL6 alpha-beta" evidence="7">
    <location>
        <begin position="11"/>
        <end position="83"/>
    </location>
</feature>
<dbReference type="InterPro" id="IPR002358">
    <property type="entry name" value="Ribosomal_uL6_CS"/>
</dbReference>
<dbReference type="PRINTS" id="PR00059">
    <property type="entry name" value="RIBOSOMALL6"/>
</dbReference>
<dbReference type="EMBL" id="LBXR01000003">
    <property type="protein sequence ID" value="KKR35144.1"/>
    <property type="molecule type" value="Genomic_DNA"/>
</dbReference>
<comment type="caution">
    <text evidence="8">The sequence shown here is derived from an EMBL/GenBank/DDBJ whole genome shotgun (WGS) entry which is preliminary data.</text>
</comment>
<dbReference type="GO" id="GO:0019843">
    <property type="term" value="F:rRNA binding"/>
    <property type="evidence" value="ECO:0007669"/>
    <property type="project" value="UniProtKB-UniRule"/>
</dbReference>
<keyword evidence="3 4" id="KW-0687">Ribonucleoprotein</keyword>
<dbReference type="PANTHER" id="PTHR11655:SF14">
    <property type="entry name" value="LARGE RIBOSOMAL SUBUNIT PROTEIN UL6M"/>
    <property type="match status" value="1"/>
</dbReference>
<accession>A0A0G0Q464</accession>
<sequence>MSRIGKKIITIPAGVTAGVENNHVFVKGPKGELRLKLHPRVTVAFDKNEITTTVVNETNKQDRSLWGTFSSLMASMVKGVTEGFKKQLEINGVGYKAGMKGADLMLEVGFSHPVIVKPVVGVKFSVEKNIITVEGADKQLVGEMAAQIRKVKKPEPYKGKGIKYTDEVVRRKAGKTAAKGATA</sequence>
<evidence type="ECO:0000256" key="2">
    <source>
        <dbReference type="ARBA" id="ARBA00022980"/>
    </source>
</evidence>
<dbReference type="Gene3D" id="3.90.930.12">
    <property type="entry name" value="Ribosomal protein L6, alpha-beta domain"/>
    <property type="match status" value="2"/>
</dbReference>
<dbReference type="Proteomes" id="UP000034855">
    <property type="component" value="Unassembled WGS sequence"/>
</dbReference>
<dbReference type="STRING" id="1619037.UT67_C0003G0018"/>
<feature type="domain" description="Large ribosomal subunit protein uL6 alpha-beta" evidence="7">
    <location>
        <begin position="92"/>
        <end position="164"/>
    </location>
</feature>
<dbReference type="InterPro" id="IPR000702">
    <property type="entry name" value="Ribosomal_uL6-like"/>
</dbReference>
<evidence type="ECO:0000313" key="8">
    <source>
        <dbReference type="EMBL" id="KKR35144.1"/>
    </source>
</evidence>
<gene>
    <name evidence="4" type="primary">rplF</name>
    <name evidence="8" type="ORF">UT67_C0003G0018</name>
</gene>
<dbReference type="PROSITE" id="PS00525">
    <property type="entry name" value="RIBOSOMAL_L6_1"/>
    <property type="match status" value="1"/>
</dbReference>
<dbReference type="SUPFAM" id="SSF56053">
    <property type="entry name" value="Ribosomal protein L6"/>
    <property type="match status" value="2"/>
</dbReference>
<evidence type="ECO:0000256" key="1">
    <source>
        <dbReference type="ARBA" id="ARBA00009356"/>
    </source>
</evidence>
<keyword evidence="4 6" id="KW-0699">rRNA-binding</keyword>
<dbReference type="PATRIC" id="fig|1619037.3.peg.110"/>
<keyword evidence="4 6" id="KW-0694">RNA-binding</keyword>
<reference evidence="8 9" key="1">
    <citation type="journal article" date="2015" name="Nature">
        <title>rRNA introns, odd ribosomes, and small enigmatic genomes across a large radiation of phyla.</title>
        <authorList>
            <person name="Brown C.T."/>
            <person name="Hug L.A."/>
            <person name="Thomas B.C."/>
            <person name="Sharon I."/>
            <person name="Castelle C.J."/>
            <person name="Singh A."/>
            <person name="Wilkins M.J."/>
            <person name="Williams K.H."/>
            <person name="Banfield J.F."/>
        </authorList>
    </citation>
    <scope>NUCLEOTIDE SEQUENCE [LARGE SCALE GENOMIC DNA]</scope>
</reference>
<dbReference type="AlphaFoldDB" id="A0A0G0Q464"/>
<dbReference type="Pfam" id="PF00347">
    <property type="entry name" value="Ribosomal_L6"/>
    <property type="match status" value="2"/>
</dbReference>
<evidence type="ECO:0000256" key="3">
    <source>
        <dbReference type="ARBA" id="ARBA00023274"/>
    </source>
</evidence>
<dbReference type="NCBIfam" id="TIGR03654">
    <property type="entry name" value="L6_bact"/>
    <property type="match status" value="1"/>
</dbReference>
<dbReference type="PIRSF" id="PIRSF002162">
    <property type="entry name" value="Ribosomal_L6"/>
    <property type="match status" value="1"/>
</dbReference>
<dbReference type="PANTHER" id="PTHR11655">
    <property type="entry name" value="60S/50S RIBOSOMAL PROTEIN L6/L9"/>
    <property type="match status" value="1"/>
</dbReference>
<keyword evidence="2 4" id="KW-0689">Ribosomal protein</keyword>
<dbReference type="FunFam" id="3.90.930.12:FF:000001">
    <property type="entry name" value="50S ribosomal protein L6"/>
    <property type="match status" value="1"/>
</dbReference>
<proteinExistence type="inferred from homology"/>
<comment type="function">
    <text evidence="4 6">This protein binds to the 23S rRNA, and is important in its secondary structure. It is located near the subunit interface in the base of the L7/L12 stalk, and near the tRNA binding site of the peptidyltransferase center.</text>
</comment>
<comment type="similarity">
    <text evidence="1 4 5">Belongs to the universal ribosomal protein uL6 family.</text>
</comment>
<dbReference type="HAMAP" id="MF_01365_B">
    <property type="entry name" value="Ribosomal_uL6_B"/>
    <property type="match status" value="1"/>
</dbReference>
<evidence type="ECO:0000256" key="5">
    <source>
        <dbReference type="RuleBase" id="RU003869"/>
    </source>
</evidence>
<evidence type="ECO:0000256" key="6">
    <source>
        <dbReference type="RuleBase" id="RU003870"/>
    </source>
</evidence>